<name>A0A975BM12_9BACT</name>
<dbReference type="AlphaFoldDB" id="A0A975BM12"/>
<sequence>MIARLIFYRKIHQIETVLIFGTISRIAENRNLLILPIIR</sequence>
<accession>A0A975BM12</accession>
<gene>
    <name evidence="1" type="ORF">dnm_037410</name>
</gene>
<dbReference type="KEGG" id="dmm:dnm_037410"/>
<keyword evidence="2" id="KW-1185">Reference proteome</keyword>
<evidence type="ECO:0000313" key="1">
    <source>
        <dbReference type="EMBL" id="QTA87707.1"/>
    </source>
</evidence>
<organism evidence="1 2">
    <name type="scientific">Desulfonema magnum</name>
    <dbReference type="NCBI Taxonomy" id="45655"/>
    <lineage>
        <taxon>Bacteria</taxon>
        <taxon>Pseudomonadati</taxon>
        <taxon>Thermodesulfobacteriota</taxon>
        <taxon>Desulfobacteria</taxon>
        <taxon>Desulfobacterales</taxon>
        <taxon>Desulfococcaceae</taxon>
        <taxon>Desulfonema</taxon>
    </lineage>
</organism>
<protein>
    <submittedName>
        <fullName evidence="1">Uncharacterized protein</fullName>
    </submittedName>
</protein>
<proteinExistence type="predicted"/>
<evidence type="ECO:0000313" key="2">
    <source>
        <dbReference type="Proteomes" id="UP000663722"/>
    </source>
</evidence>
<dbReference type="Proteomes" id="UP000663722">
    <property type="component" value="Chromosome"/>
</dbReference>
<reference evidence="1" key="1">
    <citation type="journal article" date="2021" name="Microb. Physiol.">
        <title>Proteogenomic Insights into the Physiology of Marine, Sulfate-Reducing, Filamentous Desulfonema limicola and Desulfonema magnum.</title>
        <authorList>
            <person name="Schnaars V."/>
            <person name="Wohlbrand L."/>
            <person name="Scheve S."/>
            <person name="Hinrichs C."/>
            <person name="Reinhardt R."/>
            <person name="Rabus R."/>
        </authorList>
    </citation>
    <scope>NUCLEOTIDE SEQUENCE</scope>
    <source>
        <strain evidence="1">4be13</strain>
    </source>
</reference>
<dbReference type="EMBL" id="CP061800">
    <property type="protein sequence ID" value="QTA87707.1"/>
    <property type="molecule type" value="Genomic_DNA"/>
</dbReference>